<dbReference type="RefSeq" id="WP_377816801.1">
    <property type="nucleotide sequence ID" value="NZ_JBHRSJ010000035.1"/>
</dbReference>
<feature type="transmembrane region" description="Helical" evidence="1">
    <location>
        <begin position="69"/>
        <end position="91"/>
    </location>
</feature>
<dbReference type="EMBL" id="JBHRSJ010000035">
    <property type="protein sequence ID" value="MFC2974556.1"/>
    <property type="molecule type" value="Genomic_DNA"/>
</dbReference>
<keyword evidence="1" id="KW-1133">Transmembrane helix</keyword>
<dbReference type="Pfam" id="PF16085">
    <property type="entry name" value="Phage_holin_3_5"/>
    <property type="match status" value="1"/>
</dbReference>
<comment type="caution">
    <text evidence="2">The sequence shown here is derived from an EMBL/GenBank/DDBJ whole genome shotgun (WGS) entry which is preliminary data.</text>
</comment>
<sequence length="107" mass="11215">MSTDQSLADMPLWLVMLLSLAGLSGEMLRASGHNLTLRQILQRVALRFLASGLLGMAAVLLAMAGWGDLYMAAGLGIVTAVVGADVVGGLYTRWLAKKAGLGDVESR</sequence>
<feature type="transmembrane region" description="Helical" evidence="1">
    <location>
        <begin position="44"/>
        <end position="63"/>
    </location>
</feature>
<keyword evidence="1" id="KW-0812">Transmembrane</keyword>
<keyword evidence="1" id="KW-0472">Membrane</keyword>
<name>A0ABV7B070_9GAMM</name>
<proteinExistence type="predicted"/>
<gene>
    <name evidence="2" type="ORF">ACFOJE_20380</name>
</gene>
<organism evidence="2 3">
    <name type="scientific">Azotobacter bryophylli</name>
    <dbReference type="NCBI Taxonomy" id="1986537"/>
    <lineage>
        <taxon>Bacteria</taxon>
        <taxon>Pseudomonadati</taxon>
        <taxon>Pseudomonadota</taxon>
        <taxon>Gammaproteobacteria</taxon>
        <taxon>Pseudomonadales</taxon>
        <taxon>Pseudomonadaceae</taxon>
        <taxon>Azotobacter</taxon>
    </lineage>
</organism>
<protein>
    <submittedName>
        <fullName evidence="2">Phage holin family protein</fullName>
    </submittedName>
</protein>
<dbReference type="Proteomes" id="UP001595457">
    <property type="component" value="Unassembled WGS sequence"/>
</dbReference>
<feature type="transmembrane region" description="Helical" evidence="1">
    <location>
        <begin position="12"/>
        <end position="32"/>
    </location>
</feature>
<accession>A0ABV7B070</accession>
<evidence type="ECO:0000313" key="2">
    <source>
        <dbReference type="EMBL" id="MFC2974556.1"/>
    </source>
</evidence>
<keyword evidence="3" id="KW-1185">Reference proteome</keyword>
<evidence type="ECO:0000256" key="1">
    <source>
        <dbReference type="SAM" id="Phobius"/>
    </source>
</evidence>
<evidence type="ECO:0000313" key="3">
    <source>
        <dbReference type="Proteomes" id="UP001595457"/>
    </source>
</evidence>
<dbReference type="InterPro" id="IPR032128">
    <property type="entry name" value="Pyocin_R2_holin"/>
</dbReference>
<reference evidence="3" key="1">
    <citation type="journal article" date="2019" name="Int. J. Syst. Evol. Microbiol.">
        <title>The Global Catalogue of Microorganisms (GCM) 10K type strain sequencing project: providing services to taxonomists for standard genome sequencing and annotation.</title>
        <authorList>
            <consortium name="The Broad Institute Genomics Platform"/>
            <consortium name="The Broad Institute Genome Sequencing Center for Infectious Disease"/>
            <person name="Wu L."/>
            <person name="Ma J."/>
        </authorList>
    </citation>
    <scope>NUCLEOTIDE SEQUENCE [LARGE SCALE GENOMIC DNA]</scope>
    <source>
        <strain evidence="3">KCTC 62195</strain>
    </source>
</reference>